<evidence type="ECO:0000313" key="3">
    <source>
        <dbReference type="EMBL" id="TLU61816.1"/>
    </source>
</evidence>
<protein>
    <submittedName>
        <fullName evidence="3">DUF4382 domain-containing protein</fullName>
    </submittedName>
</protein>
<sequence>MFFAKTKIALALALSASLSLSGCSNDSDESSTFSLAISDAPVNGVSNVTLCFNRVELNGEGGKTEFIVGEHPEMINANSVCPDAVNSVGINLLDYTGDDALTLINNIEIEAGKYNQMRFVLSEGSFAIKDAQYDDAGNEISPEQEIPVVVPSNELKLDGFTVAQGGNVSFTLEFDLRKGMTDPAGQDNYFVKPRGVRLVDNSEIGHLLGTVSELAYDCTQLPPEDTSLPAASVYLYNGADQTDLGDNTANDVADETQPLASAGVFYNENTNMYEYEIGFLLAGDYTLALSCETEDDPEMDDELIFVEQQNVSIVVDETTLADFPGN</sequence>
<gene>
    <name evidence="3" type="ORF">FE810_13430</name>
</gene>
<reference evidence="3 4" key="1">
    <citation type="submission" date="2019-05" db="EMBL/GenBank/DDBJ databases">
        <title>Genome sequences of Thalassotalea litorea 1K03283.</title>
        <authorList>
            <person name="Zhang D."/>
        </authorList>
    </citation>
    <scope>NUCLEOTIDE SEQUENCE [LARGE SCALE GENOMIC DNA]</scope>
    <source>
        <strain evidence="3 4">MCCC 1K03283</strain>
    </source>
</reference>
<dbReference type="InterPro" id="IPR025491">
    <property type="entry name" value="DUF4382"/>
</dbReference>
<feature type="chain" id="PRO_5024322314" evidence="1">
    <location>
        <begin position="22"/>
        <end position="326"/>
    </location>
</feature>
<feature type="domain" description="DUF4382" evidence="2">
    <location>
        <begin position="31"/>
        <end position="193"/>
    </location>
</feature>
<keyword evidence="1" id="KW-0732">Signal</keyword>
<name>A0A5R9IDY2_9GAMM</name>
<dbReference type="OrthoDB" id="7062064at2"/>
<evidence type="ECO:0000256" key="1">
    <source>
        <dbReference type="SAM" id="SignalP"/>
    </source>
</evidence>
<dbReference type="Pfam" id="PF14321">
    <property type="entry name" value="DUF4382"/>
    <property type="match status" value="1"/>
</dbReference>
<organism evidence="3 4">
    <name type="scientific">Thalassotalea litorea</name>
    <dbReference type="NCBI Taxonomy" id="2020715"/>
    <lineage>
        <taxon>Bacteria</taxon>
        <taxon>Pseudomonadati</taxon>
        <taxon>Pseudomonadota</taxon>
        <taxon>Gammaproteobacteria</taxon>
        <taxon>Alteromonadales</taxon>
        <taxon>Colwelliaceae</taxon>
        <taxon>Thalassotalea</taxon>
    </lineage>
</organism>
<accession>A0A5R9IDY2</accession>
<evidence type="ECO:0000313" key="4">
    <source>
        <dbReference type="Proteomes" id="UP000307790"/>
    </source>
</evidence>
<keyword evidence="4" id="KW-1185">Reference proteome</keyword>
<proteinExistence type="predicted"/>
<evidence type="ECO:0000259" key="2">
    <source>
        <dbReference type="Pfam" id="PF14321"/>
    </source>
</evidence>
<dbReference type="RefSeq" id="WP_138320582.1">
    <property type="nucleotide sequence ID" value="NZ_VCBC01000014.1"/>
</dbReference>
<dbReference type="Proteomes" id="UP000307790">
    <property type="component" value="Unassembled WGS sequence"/>
</dbReference>
<dbReference type="EMBL" id="VCBC01000014">
    <property type="protein sequence ID" value="TLU61816.1"/>
    <property type="molecule type" value="Genomic_DNA"/>
</dbReference>
<feature type="signal peptide" evidence="1">
    <location>
        <begin position="1"/>
        <end position="21"/>
    </location>
</feature>
<dbReference type="AlphaFoldDB" id="A0A5R9IDY2"/>
<dbReference type="PROSITE" id="PS51257">
    <property type="entry name" value="PROKAR_LIPOPROTEIN"/>
    <property type="match status" value="1"/>
</dbReference>
<comment type="caution">
    <text evidence="3">The sequence shown here is derived from an EMBL/GenBank/DDBJ whole genome shotgun (WGS) entry which is preliminary data.</text>
</comment>